<accession>A0A6G0XHL2</accession>
<gene>
    <name evidence="2" type="ORF">Ae201684_004645</name>
</gene>
<keyword evidence="1" id="KW-0175">Coiled coil</keyword>
<name>A0A6G0XHL2_9STRA</name>
<evidence type="ECO:0000256" key="1">
    <source>
        <dbReference type="SAM" id="Coils"/>
    </source>
</evidence>
<reference evidence="2 3" key="1">
    <citation type="submission" date="2019-07" db="EMBL/GenBank/DDBJ databases">
        <title>Genomics analysis of Aphanomyces spp. identifies a new class of oomycete effector associated with host adaptation.</title>
        <authorList>
            <person name="Gaulin E."/>
        </authorList>
    </citation>
    <scope>NUCLEOTIDE SEQUENCE [LARGE SCALE GENOMIC DNA]</scope>
    <source>
        <strain evidence="2 3">ATCC 201684</strain>
    </source>
</reference>
<comment type="caution">
    <text evidence="2">The sequence shown here is derived from an EMBL/GenBank/DDBJ whole genome shotgun (WGS) entry which is preliminary data.</text>
</comment>
<dbReference type="AlphaFoldDB" id="A0A6G0XHL2"/>
<evidence type="ECO:0000313" key="2">
    <source>
        <dbReference type="EMBL" id="KAF0739752.1"/>
    </source>
</evidence>
<protein>
    <submittedName>
        <fullName evidence="2">Uncharacterized protein</fullName>
    </submittedName>
</protein>
<proteinExistence type="predicted"/>
<feature type="coiled-coil region" evidence="1">
    <location>
        <begin position="196"/>
        <end position="272"/>
    </location>
</feature>
<evidence type="ECO:0000313" key="3">
    <source>
        <dbReference type="Proteomes" id="UP000481153"/>
    </source>
</evidence>
<dbReference type="Proteomes" id="UP000481153">
    <property type="component" value="Unassembled WGS sequence"/>
</dbReference>
<organism evidence="2 3">
    <name type="scientific">Aphanomyces euteiches</name>
    <dbReference type="NCBI Taxonomy" id="100861"/>
    <lineage>
        <taxon>Eukaryota</taxon>
        <taxon>Sar</taxon>
        <taxon>Stramenopiles</taxon>
        <taxon>Oomycota</taxon>
        <taxon>Saprolegniomycetes</taxon>
        <taxon>Saprolegniales</taxon>
        <taxon>Verrucalvaceae</taxon>
        <taxon>Aphanomyces</taxon>
    </lineage>
</organism>
<dbReference type="VEuPathDB" id="FungiDB:AeMF1_000679"/>
<sequence>MLYAGNSERETNWKQHDTNLAIWEGLHQELVQQVQGLDEARKSIQELWMGQEASCARIKQESEVLIAQLMQTESMLRDQLHIKNSSLAEAVAQRDSHEEDIRTLKKLNQGLNGALTELKHCSAKLESQLEIESASKMALVSELQALTEQLLSERREHDALTMHVHFLSQRQSGAIHERDVKCKELSLECRRIAYELQAAIARYENTETTINAMQLKVEDHKKENRNLSTNIDRLESLLRDERAVVEAKDTILAQAKMELAALRHKAALAEDKTIEAIKEANALKQRMTLLRHDPSHRFEAPVVAPLSMAS</sequence>
<dbReference type="EMBL" id="VJMJ01000062">
    <property type="protein sequence ID" value="KAF0739752.1"/>
    <property type="molecule type" value="Genomic_DNA"/>
</dbReference>
<keyword evidence="3" id="KW-1185">Reference proteome</keyword>